<evidence type="ECO:0000313" key="1">
    <source>
        <dbReference type="EMBL" id="KAK3387611.1"/>
    </source>
</evidence>
<reference evidence="1" key="2">
    <citation type="submission" date="2023-06" db="EMBL/GenBank/DDBJ databases">
        <authorList>
            <consortium name="Lawrence Berkeley National Laboratory"/>
            <person name="Haridas S."/>
            <person name="Hensen N."/>
            <person name="Bonometti L."/>
            <person name="Westerberg I."/>
            <person name="Brannstrom I.O."/>
            <person name="Guillou S."/>
            <person name="Cros-Aarteil S."/>
            <person name="Calhoun S."/>
            <person name="Kuo A."/>
            <person name="Mondo S."/>
            <person name="Pangilinan J."/>
            <person name="Riley R."/>
            <person name="LaButti K."/>
            <person name="Andreopoulos B."/>
            <person name="Lipzen A."/>
            <person name="Chen C."/>
            <person name="Yanf M."/>
            <person name="Daum C."/>
            <person name="Ng V."/>
            <person name="Clum A."/>
            <person name="Steindorff A."/>
            <person name="Ohm R."/>
            <person name="Martin F."/>
            <person name="Silar P."/>
            <person name="Natvig D."/>
            <person name="Lalanne C."/>
            <person name="Gautier V."/>
            <person name="Ament-velasquez S.L."/>
            <person name="Kruys A."/>
            <person name="Hutchinson M.I."/>
            <person name="Powell A.J."/>
            <person name="Barry K."/>
            <person name="Miller A.N."/>
            <person name="Grigoriev I.V."/>
            <person name="Debuchy R."/>
            <person name="Gladieux P."/>
            <person name="Thoren M.H."/>
            <person name="Johannesson H."/>
        </authorList>
    </citation>
    <scope>NUCLEOTIDE SEQUENCE</scope>
    <source>
        <strain evidence="1">CBS 232.78</strain>
    </source>
</reference>
<accession>A0AAE0NTT8</accession>
<gene>
    <name evidence="1" type="ORF">B0H63DRAFT_470508</name>
</gene>
<reference evidence="1" key="1">
    <citation type="journal article" date="2023" name="Mol. Phylogenet. Evol.">
        <title>Genome-scale phylogeny and comparative genomics of the fungal order Sordariales.</title>
        <authorList>
            <person name="Hensen N."/>
            <person name="Bonometti L."/>
            <person name="Westerberg I."/>
            <person name="Brannstrom I.O."/>
            <person name="Guillou S."/>
            <person name="Cros-Aarteil S."/>
            <person name="Calhoun S."/>
            <person name="Haridas S."/>
            <person name="Kuo A."/>
            <person name="Mondo S."/>
            <person name="Pangilinan J."/>
            <person name="Riley R."/>
            <person name="LaButti K."/>
            <person name="Andreopoulos B."/>
            <person name="Lipzen A."/>
            <person name="Chen C."/>
            <person name="Yan M."/>
            <person name="Daum C."/>
            <person name="Ng V."/>
            <person name="Clum A."/>
            <person name="Steindorff A."/>
            <person name="Ohm R.A."/>
            <person name="Martin F."/>
            <person name="Silar P."/>
            <person name="Natvig D.O."/>
            <person name="Lalanne C."/>
            <person name="Gautier V."/>
            <person name="Ament-Velasquez S.L."/>
            <person name="Kruys A."/>
            <person name="Hutchinson M.I."/>
            <person name="Powell A.J."/>
            <person name="Barry K."/>
            <person name="Miller A.N."/>
            <person name="Grigoriev I.V."/>
            <person name="Debuchy R."/>
            <person name="Gladieux P."/>
            <person name="Hiltunen Thoren M."/>
            <person name="Johannesson H."/>
        </authorList>
    </citation>
    <scope>NUCLEOTIDE SEQUENCE</scope>
    <source>
        <strain evidence="1">CBS 232.78</strain>
    </source>
</reference>
<dbReference type="EMBL" id="JAULSW010000003">
    <property type="protein sequence ID" value="KAK3387611.1"/>
    <property type="molecule type" value="Genomic_DNA"/>
</dbReference>
<evidence type="ECO:0000313" key="2">
    <source>
        <dbReference type="Proteomes" id="UP001285441"/>
    </source>
</evidence>
<proteinExistence type="predicted"/>
<organism evidence="1 2">
    <name type="scientific">Podospora didyma</name>
    <dbReference type="NCBI Taxonomy" id="330526"/>
    <lineage>
        <taxon>Eukaryota</taxon>
        <taxon>Fungi</taxon>
        <taxon>Dikarya</taxon>
        <taxon>Ascomycota</taxon>
        <taxon>Pezizomycotina</taxon>
        <taxon>Sordariomycetes</taxon>
        <taxon>Sordariomycetidae</taxon>
        <taxon>Sordariales</taxon>
        <taxon>Podosporaceae</taxon>
        <taxon>Podospora</taxon>
    </lineage>
</organism>
<sequence>MSWKLGYSTFRAAKSPFNHLAAVSRGLALSRQLLVASRLWLFNGSTILNLPFFLLCRLGRSCSSDCFFIVVSWCTHHVSDLAIGSSVSQQENRDNSKELAPRHFYTVPPPGPDPALPHRSISFLAAPAHIHNARQADSHVGILNRGAQAKKKRRSSRVY</sequence>
<comment type="caution">
    <text evidence="1">The sequence shown here is derived from an EMBL/GenBank/DDBJ whole genome shotgun (WGS) entry which is preliminary data.</text>
</comment>
<dbReference type="Proteomes" id="UP001285441">
    <property type="component" value="Unassembled WGS sequence"/>
</dbReference>
<keyword evidence="2" id="KW-1185">Reference proteome</keyword>
<dbReference type="AlphaFoldDB" id="A0AAE0NTT8"/>
<name>A0AAE0NTT8_9PEZI</name>
<protein>
    <submittedName>
        <fullName evidence="1">Uncharacterized protein</fullName>
    </submittedName>
</protein>